<dbReference type="Gene3D" id="1.10.287.130">
    <property type="match status" value="1"/>
</dbReference>
<evidence type="ECO:0000256" key="4">
    <source>
        <dbReference type="ARBA" id="ARBA00022679"/>
    </source>
</evidence>
<dbReference type="InterPro" id="IPR000700">
    <property type="entry name" value="PAS-assoc_C"/>
</dbReference>
<dbReference type="InterPro" id="IPR005467">
    <property type="entry name" value="His_kinase_dom"/>
</dbReference>
<dbReference type="Pfam" id="PF08448">
    <property type="entry name" value="PAS_4"/>
    <property type="match status" value="1"/>
</dbReference>
<dbReference type="Pfam" id="PF02518">
    <property type="entry name" value="HATPase_c"/>
    <property type="match status" value="1"/>
</dbReference>
<feature type="domain" description="Histidine kinase" evidence="6">
    <location>
        <begin position="540"/>
        <end position="753"/>
    </location>
</feature>
<dbReference type="InterPro" id="IPR013656">
    <property type="entry name" value="PAS_4"/>
</dbReference>
<keyword evidence="9" id="KW-1185">Reference proteome</keyword>
<name>A0ABN6RQ68_9DEIO</name>
<evidence type="ECO:0000256" key="2">
    <source>
        <dbReference type="ARBA" id="ARBA00012438"/>
    </source>
</evidence>
<dbReference type="Gene3D" id="3.30.450.40">
    <property type="match status" value="2"/>
</dbReference>
<keyword evidence="3" id="KW-0597">Phosphoprotein</keyword>
<dbReference type="SUPFAM" id="SSF55785">
    <property type="entry name" value="PYP-like sensor domain (PAS domain)"/>
    <property type="match status" value="1"/>
</dbReference>
<dbReference type="InterPro" id="IPR003594">
    <property type="entry name" value="HATPase_dom"/>
</dbReference>
<dbReference type="InterPro" id="IPR029016">
    <property type="entry name" value="GAF-like_dom_sf"/>
</dbReference>
<dbReference type="InterPro" id="IPR050351">
    <property type="entry name" value="BphY/WalK/GraS-like"/>
</dbReference>
<dbReference type="SUPFAM" id="SSF55781">
    <property type="entry name" value="GAF domain-like"/>
    <property type="match status" value="2"/>
</dbReference>
<dbReference type="CDD" id="cd00082">
    <property type="entry name" value="HisKA"/>
    <property type="match status" value="1"/>
</dbReference>
<organism evidence="8 9">
    <name type="scientific">Deinococcus aetherius</name>
    <dbReference type="NCBI Taxonomy" id="200252"/>
    <lineage>
        <taxon>Bacteria</taxon>
        <taxon>Thermotogati</taxon>
        <taxon>Deinococcota</taxon>
        <taxon>Deinococci</taxon>
        <taxon>Deinococcales</taxon>
        <taxon>Deinococcaceae</taxon>
        <taxon>Deinococcus</taxon>
    </lineage>
</organism>
<gene>
    <name evidence="8" type="ORF">DAETH_48730</name>
</gene>
<protein>
    <recommendedName>
        <fullName evidence="2">histidine kinase</fullName>
        <ecNumber evidence="2">2.7.13.3</ecNumber>
    </recommendedName>
</protein>
<dbReference type="Pfam" id="PF00512">
    <property type="entry name" value="HisKA"/>
    <property type="match status" value="1"/>
</dbReference>
<evidence type="ECO:0000313" key="9">
    <source>
        <dbReference type="Proteomes" id="UP001064971"/>
    </source>
</evidence>
<evidence type="ECO:0000256" key="1">
    <source>
        <dbReference type="ARBA" id="ARBA00000085"/>
    </source>
</evidence>
<dbReference type="PROSITE" id="PS50109">
    <property type="entry name" value="HIS_KIN"/>
    <property type="match status" value="1"/>
</dbReference>
<evidence type="ECO:0000256" key="3">
    <source>
        <dbReference type="ARBA" id="ARBA00022553"/>
    </source>
</evidence>
<dbReference type="RefSeq" id="WP_264779000.1">
    <property type="nucleotide sequence ID" value="NZ_AP026565.1"/>
</dbReference>
<dbReference type="InterPro" id="IPR036097">
    <property type="entry name" value="HisK_dim/P_sf"/>
</dbReference>
<dbReference type="Pfam" id="PF13185">
    <property type="entry name" value="GAF_2"/>
    <property type="match status" value="1"/>
</dbReference>
<dbReference type="InterPro" id="IPR004358">
    <property type="entry name" value="Sig_transdc_His_kin-like_C"/>
</dbReference>
<reference evidence="8" key="1">
    <citation type="submission" date="2022-07" db="EMBL/GenBank/DDBJ databases">
        <title>Complete Genome Sequence of the Radioresistant Bacterium Deinococcus aetherius ST0316, Isolated from the Air Dust collected in Lower Stratosphere above Japan.</title>
        <authorList>
            <person name="Satoh K."/>
            <person name="Hagiwara K."/>
            <person name="Katsumata K."/>
            <person name="Kubo A."/>
            <person name="Yokobori S."/>
            <person name="Yamagishi A."/>
            <person name="Oono Y."/>
            <person name="Narumi I."/>
        </authorList>
    </citation>
    <scope>NUCLEOTIDE SEQUENCE</scope>
    <source>
        <strain evidence="8">ST0316</strain>
        <plasmid evidence="8">pDAETH-5</plasmid>
    </source>
</reference>
<dbReference type="InterPro" id="IPR035965">
    <property type="entry name" value="PAS-like_dom_sf"/>
</dbReference>
<accession>A0ABN6RQ68</accession>
<dbReference type="InterPro" id="IPR036890">
    <property type="entry name" value="HATPase_C_sf"/>
</dbReference>
<dbReference type="SMART" id="SM00387">
    <property type="entry name" value="HATPase_c"/>
    <property type="match status" value="1"/>
</dbReference>
<dbReference type="PANTHER" id="PTHR42878">
    <property type="entry name" value="TWO-COMPONENT HISTIDINE KINASE"/>
    <property type="match status" value="1"/>
</dbReference>
<keyword evidence="8" id="KW-0614">Plasmid</keyword>
<comment type="catalytic activity">
    <reaction evidence="1">
        <text>ATP + protein L-histidine = ADP + protein N-phospho-L-histidine.</text>
        <dbReference type="EC" id="2.7.13.3"/>
    </reaction>
</comment>
<dbReference type="Gene3D" id="3.30.565.10">
    <property type="entry name" value="Histidine kinase-like ATPase, C-terminal domain"/>
    <property type="match status" value="1"/>
</dbReference>
<feature type="domain" description="PAC" evidence="7">
    <location>
        <begin position="119"/>
        <end position="172"/>
    </location>
</feature>
<dbReference type="InterPro" id="IPR003018">
    <property type="entry name" value="GAF"/>
</dbReference>
<proteinExistence type="predicted"/>
<dbReference type="PANTHER" id="PTHR42878:SF15">
    <property type="entry name" value="BACTERIOPHYTOCHROME"/>
    <property type="match status" value="1"/>
</dbReference>
<dbReference type="SUPFAM" id="SSF47384">
    <property type="entry name" value="Homodimeric domain of signal transducing histidine kinase"/>
    <property type="match status" value="1"/>
</dbReference>
<evidence type="ECO:0000256" key="5">
    <source>
        <dbReference type="ARBA" id="ARBA00022777"/>
    </source>
</evidence>
<dbReference type="SUPFAM" id="SSF55874">
    <property type="entry name" value="ATPase domain of HSP90 chaperone/DNA topoisomerase II/histidine kinase"/>
    <property type="match status" value="1"/>
</dbReference>
<dbReference type="InterPro" id="IPR003661">
    <property type="entry name" value="HisK_dim/P_dom"/>
</dbReference>
<dbReference type="SMART" id="SM00388">
    <property type="entry name" value="HisKA"/>
    <property type="match status" value="1"/>
</dbReference>
<dbReference type="Proteomes" id="UP001064971">
    <property type="component" value="Plasmid pDAETH-5"/>
</dbReference>
<dbReference type="SMART" id="SM00065">
    <property type="entry name" value="GAF"/>
    <property type="match status" value="2"/>
</dbReference>
<dbReference type="PRINTS" id="PR00344">
    <property type="entry name" value="BCTRLSENSOR"/>
</dbReference>
<dbReference type="EMBL" id="AP026565">
    <property type="protein sequence ID" value="BDP44904.1"/>
    <property type="molecule type" value="Genomic_DNA"/>
</dbReference>
<evidence type="ECO:0000259" key="7">
    <source>
        <dbReference type="PROSITE" id="PS50113"/>
    </source>
</evidence>
<geneLocation type="plasmid" evidence="8 9">
    <name>pDAETH-5</name>
</geneLocation>
<evidence type="ECO:0000259" key="6">
    <source>
        <dbReference type="PROSITE" id="PS50109"/>
    </source>
</evidence>
<dbReference type="PROSITE" id="PS50113">
    <property type="entry name" value="PAC"/>
    <property type="match status" value="1"/>
</dbReference>
<evidence type="ECO:0000313" key="8">
    <source>
        <dbReference type="EMBL" id="BDP44904.1"/>
    </source>
</evidence>
<keyword evidence="5" id="KW-0418">Kinase</keyword>
<keyword evidence="4" id="KW-0808">Transferase</keyword>
<dbReference type="Gene3D" id="3.30.450.20">
    <property type="entry name" value="PAS domain"/>
    <property type="match status" value="1"/>
</dbReference>
<sequence>MSQPTDLIPTPGGSSALPHEMGRLVQAFDWSSTSLGPRSTWPQSLRTLTEMLLVHPFAMIVLWGPDLVQIYNDPYRIVMGAKHPAGLGQPTRECWPEVWHFNAPIYDGVMHRGETFEFTDQRLVIQRHGQDEEAFFTLTFSPVRDETGGVGGVLVTVIETTERVRAQAELQERTRRAEEEARAQEAFVAFTEAVGTQTAVRALTGEATRVLWAHFGDDSTFVYYEREGDRWRARVWTEDLEDQPELLALLREGLPLDTPLYAEALNTQQPVFTEQWDVERERVPHSEGYGAAANVPLVVDGEVRGFVALGLRHTYRWSELDRAVVRAVGRGLNLALERAEATTRLETQNAELDARTKALEGVARLSQDLALQTDRYELIRRALDLVLSLLPPGVGFFYERHAGRWHAAVQVGVPGTPELQAAVDAGFPVGGTPTLDRPEQTQAPFFQDRYDQALDVAPELVQHLQTVAALPVLVDGEVPGLFNVALFEARAWSAADRALLVTVARSLGLTLEGAQGVARLAQERRKLEVANEELEAFTYSVSHDLRTPVRHVMSFNHLLRKQLGVGLDDKAARYLTVVEEAAGRMNTLIDAMLDLSRTSRLPLRLGPVDLGELVEVVRVELEADVLERLMEWEIGPLPLVMADSDTLRQVVTNLLENALKYTRPREVARVEVWAEERPSEWVVHVRDNGVGFDPQYTNKLFGVFQRLHLTKDFEGTGVGLANVRRIITRHGGRVWASARLGEGATFGFTLPKF</sequence>
<dbReference type="EC" id="2.7.13.3" evidence="2"/>